<dbReference type="InterPro" id="IPR013520">
    <property type="entry name" value="Ribonucl_H"/>
</dbReference>
<evidence type="ECO:0000313" key="6">
    <source>
        <dbReference type="EMBL" id="DAD92954.1"/>
    </source>
</evidence>
<keyword evidence="1" id="KW-0540">Nuclease</keyword>
<dbReference type="SMART" id="SM00479">
    <property type="entry name" value="EXOIII"/>
    <property type="match status" value="1"/>
</dbReference>
<sequence>MQKFDLKDICFFDCETTGVPAKGLKWDADFEQFPHVVQLAWSLGDKEKSYIIKPDNYEIPPGTTAIHGITTERAIAEGVPFAEVIDEFLTDAAAAPLVCAHNIYFDTSMLKANILRYCGKEYYDAKAEDALHKGKRIDTMMKTIKFVGALYQNGKPEKFPKLEELYSKLFPGETFPAHDALEDIRALRRCVPELVNLGIIELAQKEYPAEQLKAQFEPEKPKGGRNIEFHDPNPVTEPIGTGEPVPEPTPEPERPAVPSNSKTRELLDETEF</sequence>
<organism evidence="6">
    <name type="scientific">Siphoviridae sp. ctrok7</name>
    <dbReference type="NCBI Taxonomy" id="2826480"/>
    <lineage>
        <taxon>Viruses</taxon>
        <taxon>Duplodnaviria</taxon>
        <taxon>Heunggongvirae</taxon>
        <taxon>Uroviricota</taxon>
        <taxon>Caudoviricetes</taxon>
    </lineage>
</organism>
<keyword evidence="3" id="KW-0269">Exonuclease</keyword>
<feature type="domain" description="Exonuclease" evidence="5">
    <location>
        <begin position="8"/>
        <end position="200"/>
    </location>
</feature>
<dbReference type="GO" id="GO:0008408">
    <property type="term" value="F:3'-5' exonuclease activity"/>
    <property type="evidence" value="ECO:0007669"/>
    <property type="project" value="TreeGrafter"/>
</dbReference>
<accession>A0A8S5NF87</accession>
<reference evidence="6" key="1">
    <citation type="journal article" date="2021" name="Proc. Natl. Acad. Sci. U.S.A.">
        <title>A Catalog of Tens of Thousands of Viruses from Human Metagenomes Reveals Hidden Associations with Chronic Diseases.</title>
        <authorList>
            <person name="Tisza M.J."/>
            <person name="Buck C.B."/>
        </authorList>
    </citation>
    <scope>NUCLEOTIDE SEQUENCE</scope>
    <source>
        <strain evidence="6">Ctrok7</strain>
    </source>
</reference>
<keyword evidence="2" id="KW-0378">Hydrolase</keyword>
<dbReference type="CDD" id="cd06127">
    <property type="entry name" value="DEDDh"/>
    <property type="match status" value="1"/>
</dbReference>
<feature type="compositionally biased region" description="Basic and acidic residues" evidence="4">
    <location>
        <begin position="262"/>
        <end position="272"/>
    </location>
</feature>
<dbReference type="PANTHER" id="PTHR30231">
    <property type="entry name" value="DNA POLYMERASE III SUBUNIT EPSILON"/>
    <property type="match status" value="1"/>
</dbReference>
<dbReference type="EMBL" id="BK015149">
    <property type="protein sequence ID" value="DAD92954.1"/>
    <property type="molecule type" value="Genomic_DNA"/>
</dbReference>
<name>A0A8S5NF87_9CAUD</name>
<dbReference type="Pfam" id="PF00929">
    <property type="entry name" value="RNase_T"/>
    <property type="match status" value="1"/>
</dbReference>
<feature type="compositionally biased region" description="Basic and acidic residues" evidence="4">
    <location>
        <begin position="217"/>
        <end position="231"/>
    </location>
</feature>
<evidence type="ECO:0000259" key="5">
    <source>
        <dbReference type="SMART" id="SM00479"/>
    </source>
</evidence>
<evidence type="ECO:0000256" key="3">
    <source>
        <dbReference type="ARBA" id="ARBA00022839"/>
    </source>
</evidence>
<dbReference type="Gene3D" id="3.30.420.10">
    <property type="entry name" value="Ribonuclease H-like superfamily/Ribonuclease H"/>
    <property type="match status" value="1"/>
</dbReference>
<protein>
    <submittedName>
        <fullName evidence="6">DNA polymerase III subunit alpha</fullName>
    </submittedName>
</protein>
<dbReference type="InterPro" id="IPR012337">
    <property type="entry name" value="RNaseH-like_sf"/>
</dbReference>
<evidence type="ECO:0000256" key="2">
    <source>
        <dbReference type="ARBA" id="ARBA00022801"/>
    </source>
</evidence>
<dbReference type="InterPro" id="IPR036397">
    <property type="entry name" value="RNaseH_sf"/>
</dbReference>
<dbReference type="SUPFAM" id="SSF53098">
    <property type="entry name" value="Ribonuclease H-like"/>
    <property type="match status" value="1"/>
</dbReference>
<dbReference type="PANTHER" id="PTHR30231:SF4">
    <property type="entry name" value="PROTEIN NEN2"/>
    <property type="match status" value="1"/>
</dbReference>
<proteinExistence type="predicted"/>
<evidence type="ECO:0000256" key="1">
    <source>
        <dbReference type="ARBA" id="ARBA00022722"/>
    </source>
</evidence>
<evidence type="ECO:0000256" key="4">
    <source>
        <dbReference type="SAM" id="MobiDB-lite"/>
    </source>
</evidence>
<dbReference type="GO" id="GO:0003676">
    <property type="term" value="F:nucleic acid binding"/>
    <property type="evidence" value="ECO:0007669"/>
    <property type="project" value="InterPro"/>
</dbReference>
<feature type="region of interest" description="Disordered" evidence="4">
    <location>
        <begin position="217"/>
        <end position="272"/>
    </location>
</feature>